<dbReference type="PROSITE" id="PS50110">
    <property type="entry name" value="RESPONSE_REGULATORY"/>
    <property type="match status" value="2"/>
</dbReference>
<reference evidence="25" key="1">
    <citation type="journal article" date="2019" name="Int. J. Syst. Evol. Microbiol.">
        <title>The Global Catalogue of Microorganisms (GCM) 10K type strain sequencing project: providing services to taxonomists for standard genome sequencing and annotation.</title>
        <authorList>
            <consortium name="The Broad Institute Genomics Platform"/>
            <consortium name="The Broad Institute Genome Sequencing Center for Infectious Disease"/>
            <person name="Wu L."/>
            <person name="Ma J."/>
        </authorList>
    </citation>
    <scope>NUCLEOTIDE SEQUENCE [LARGE SCALE GENOMIC DNA]</scope>
    <source>
        <strain evidence="25">CGMCC 1.10130</strain>
    </source>
</reference>
<proteinExistence type="predicted"/>
<keyword evidence="10" id="KW-0067">ATP-binding</keyword>
<dbReference type="PROSITE" id="PS50113">
    <property type="entry name" value="PAC"/>
    <property type="match status" value="1"/>
</dbReference>
<dbReference type="InterPro" id="IPR001789">
    <property type="entry name" value="Sig_transdc_resp-reg_receiver"/>
</dbReference>
<feature type="coiled-coil region" evidence="16">
    <location>
        <begin position="1672"/>
        <end position="1706"/>
    </location>
</feature>
<evidence type="ECO:0000256" key="14">
    <source>
        <dbReference type="PROSITE-ProRule" id="PRU00110"/>
    </source>
</evidence>
<feature type="transmembrane region" description="Helical" evidence="17">
    <location>
        <begin position="477"/>
        <end position="498"/>
    </location>
</feature>
<organism evidence="24 25">
    <name type="scientific">Neiella marina</name>
    <dbReference type="NCBI Taxonomy" id="508461"/>
    <lineage>
        <taxon>Bacteria</taxon>
        <taxon>Pseudomonadati</taxon>
        <taxon>Pseudomonadota</taxon>
        <taxon>Gammaproteobacteria</taxon>
        <taxon>Alteromonadales</taxon>
        <taxon>Echinimonadaceae</taxon>
        <taxon>Neiella</taxon>
    </lineage>
</organism>
<dbReference type="GO" id="GO:0006355">
    <property type="term" value="P:regulation of DNA-templated transcription"/>
    <property type="evidence" value="ECO:0007669"/>
    <property type="project" value="InterPro"/>
</dbReference>
<evidence type="ECO:0000256" key="15">
    <source>
        <dbReference type="PROSITE-ProRule" id="PRU00169"/>
    </source>
</evidence>
<comment type="caution">
    <text evidence="24">The sequence shown here is derived from an EMBL/GenBank/DDBJ whole genome shotgun (WGS) entry which is preliminary data.</text>
</comment>
<dbReference type="SUPFAM" id="SSF47226">
    <property type="entry name" value="Histidine-containing phosphotransfer domain, HPT domain"/>
    <property type="match status" value="1"/>
</dbReference>
<dbReference type="CDD" id="cd00088">
    <property type="entry name" value="HPT"/>
    <property type="match status" value="1"/>
</dbReference>
<dbReference type="Gene3D" id="1.10.287.130">
    <property type="match status" value="1"/>
</dbReference>
<evidence type="ECO:0000256" key="10">
    <source>
        <dbReference type="ARBA" id="ARBA00022840"/>
    </source>
</evidence>
<feature type="modified residue" description="Phosphohistidine" evidence="14">
    <location>
        <position position="1598"/>
    </location>
</feature>
<dbReference type="Pfam" id="PF01627">
    <property type="entry name" value="Hpt"/>
    <property type="match status" value="1"/>
</dbReference>
<dbReference type="PANTHER" id="PTHR45339">
    <property type="entry name" value="HYBRID SIGNAL TRANSDUCTION HISTIDINE KINASE J"/>
    <property type="match status" value="1"/>
</dbReference>
<comment type="catalytic activity">
    <reaction evidence="1">
        <text>ATP + protein L-histidine = ADP + protein N-phospho-L-histidine.</text>
        <dbReference type="EC" id="2.7.13.3"/>
    </reaction>
</comment>
<feature type="domain" description="PAC" evidence="22">
    <location>
        <begin position="936"/>
        <end position="986"/>
    </location>
</feature>
<evidence type="ECO:0000256" key="8">
    <source>
        <dbReference type="ARBA" id="ARBA00022741"/>
    </source>
</evidence>
<dbReference type="SMART" id="SM00073">
    <property type="entry name" value="HPT"/>
    <property type="match status" value="1"/>
</dbReference>
<dbReference type="Proteomes" id="UP000619743">
    <property type="component" value="Unassembled WGS sequence"/>
</dbReference>
<dbReference type="InterPro" id="IPR036097">
    <property type="entry name" value="HisK_dim/P_sf"/>
</dbReference>
<feature type="transmembrane region" description="Helical" evidence="17">
    <location>
        <begin position="436"/>
        <end position="457"/>
    </location>
</feature>
<evidence type="ECO:0000259" key="22">
    <source>
        <dbReference type="PROSITE" id="PS50113"/>
    </source>
</evidence>
<dbReference type="Pfam" id="PF00497">
    <property type="entry name" value="SBP_bac_3"/>
    <property type="match status" value="1"/>
</dbReference>
<dbReference type="SMART" id="SM00388">
    <property type="entry name" value="HisKA"/>
    <property type="match status" value="1"/>
</dbReference>
<dbReference type="PRINTS" id="PR00344">
    <property type="entry name" value="BCTRLSENSOR"/>
</dbReference>
<dbReference type="CDD" id="cd00130">
    <property type="entry name" value="PAS"/>
    <property type="match status" value="1"/>
</dbReference>
<keyword evidence="6" id="KW-0808">Transferase</keyword>
<dbReference type="SMART" id="SM00091">
    <property type="entry name" value="PAS"/>
    <property type="match status" value="1"/>
</dbReference>
<feature type="domain" description="Response regulatory" evidence="20">
    <location>
        <begin position="1397"/>
        <end position="1513"/>
    </location>
</feature>
<evidence type="ECO:0000256" key="5">
    <source>
        <dbReference type="ARBA" id="ARBA00022553"/>
    </source>
</evidence>
<dbReference type="SUPFAM" id="SSF53850">
    <property type="entry name" value="Periplasmic binding protein-like II"/>
    <property type="match status" value="1"/>
</dbReference>
<dbReference type="Gene3D" id="3.30.565.10">
    <property type="entry name" value="Histidine kinase-like ATPase, C-terminal domain"/>
    <property type="match status" value="1"/>
</dbReference>
<keyword evidence="25" id="KW-1185">Reference proteome</keyword>
<keyword evidence="5 15" id="KW-0597">Phosphoprotein</keyword>
<dbReference type="PROSITE" id="PS50112">
    <property type="entry name" value="PAS"/>
    <property type="match status" value="1"/>
</dbReference>
<evidence type="ECO:0000256" key="12">
    <source>
        <dbReference type="ARBA" id="ARBA00023012"/>
    </source>
</evidence>
<dbReference type="Gene3D" id="1.20.120.160">
    <property type="entry name" value="HPT domain"/>
    <property type="match status" value="1"/>
</dbReference>
<evidence type="ECO:0000256" key="13">
    <source>
        <dbReference type="ARBA" id="ARBA00023136"/>
    </source>
</evidence>
<dbReference type="CDD" id="cd01007">
    <property type="entry name" value="PBP2_BvgS_HisK_like"/>
    <property type="match status" value="1"/>
</dbReference>
<feature type="signal peptide" evidence="18">
    <location>
        <begin position="1"/>
        <end position="25"/>
    </location>
</feature>
<dbReference type="InterPro" id="IPR036641">
    <property type="entry name" value="HPT_dom_sf"/>
</dbReference>
<evidence type="ECO:0000256" key="9">
    <source>
        <dbReference type="ARBA" id="ARBA00022777"/>
    </source>
</evidence>
<dbReference type="FunFam" id="3.30.565.10:FF:000010">
    <property type="entry name" value="Sensor histidine kinase RcsC"/>
    <property type="match status" value="1"/>
</dbReference>
<keyword evidence="16" id="KW-0175">Coiled coil</keyword>
<dbReference type="Gene3D" id="3.30.450.20">
    <property type="entry name" value="PAS domain"/>
    <property type="match status" value="1"/>
</dbReference>
<evidence type="ECO:0000256" key="4">
    <source>
        <dbReference type="ARBA" id="ARBA00022475"/>
    </source>
</evidence>
<evidence type="ECO:0000256" key="2">
    <source>
        <dbReference type="ARBA" id="ARBA00004651"/>
    </source>
</evidence>
<dbReference type="NCBIfam" id="TIGR00229">
    <property type="entry name" value="sensory_box"/>
    <property type="match status" value="1"/>
</dbReference>
<dbReference type="SUPFAM" id="SSF55874">
    <property type="entry name" value="ATPase domain of HSP90 chaperone/DNA topoisomerase II/histidine kinase"/>
    <property type="match status" value="1"/>
</dbReference>
<keyword evidence="12" id="KW-0902">Two-component regulatory system</keyword>
<feature type="domain" description="Response regulatory" evidence="20">
    <location>
        <begin position="1249"/>
        <end position="1371"/>
    </location>
</feature>
<gene>
    <name evidence="24" type="ORF">GCM10011369_34700</name>
</gene>
<dbReference type="PROSITE" id="PS50894">
    <property type="entry name" value="HPT"/>
    <property type="match status" value="1"/>
</dbReference>
<dbReference type="CDD" id="cd16922">
    <property type="entry name" value="HATPase_EvgS-ArcB-TorS-like"/>
    <property type="match status" value="1"/>
</dbReference>
<keyword evidence="13 17" id="KW-0472">Membrane</keyword>
<dbReference type="InterPro" id="IPR003594">
    <property type="entry name" value="HATPase_dom"/>
</dbReference>
<name>A0A8J2XPW6_9GAMM</name>
<keyword evidence="18" id="KW-0732">Signal</keyword>
<evidence type="ECO:0000256" key="7">
    <source>
        <dbReference type="ARBA" id="ARBA00022692"/>
    </source>
</evidence>
<evidence type="ECO:0000256" key="16">
    <source>
        <dbReference type="SAM" id="Coils"/>
    </source>
</evidence>
<dbReference type="InterPro" id="IPR004358">
    <property type="entry name" value="Sig_transdc_His_kin-like_C"/>
</dbReference>
<dbReference type="GO" id="GO:0005886">
    <property type="term" value="C:plasma membrane"/>
    <property type="evidence" value="ECO:0007669"/>
    <property type="project" value="UniProtKB-SubCell"/>
</dbReference>
<evidence type="ECO:0000256" key="6">
    <source>
        <dbReference type="ARBA" id="ARBA00022679"/>
    </source>
</evidence>
<keyword evidence="8" id="KW-0547">Nucleotide-binding</keyword>
<evidence type="ECO:0000256" key="1">
    <source>
        <dbReference type="ARBA" id="ARBA00000085"/>
    </source>
</evidence>
<evidence type="ECO:0000259" key="21">
    <source>
        <dbReference type="PROSITE" id="PS50112"/>
    </source>
</evidence>
<dbReference type="FunFam" id="1.10.287.130:FF:000003">
    <property type="entry name" value="Histidine kinase"/>
    <property type="match status" value="1"/>
</dbReference>
<dbReference type="InterPro" id="IPR005467">
    <property type="entry name" value="His_kinase_dom"/>
</dbReference>
<evidence type="ECO:0000256" key="17">
    <source>
        <dbReference type="SAM" id="Phobius"/>
    </source>
</evidence>
<keyword evidence="9" id="KW-0418">Kinase</keyword>
<dbReference type="Pfam" id="PF00989">
    <property type="entry name" value="PAS"/>
    <property type="match status" value="1"/>
</dbReference>
<feature type="modified residue" description="4-aspartylphosphate" evidence="15">
    <location>
        <position position="1446"/>
    </location>
</feature>
<dbReference type="EMBL" id="BMDX01000028">
    <property type="protein sequence ID" value="GGA89572.1"/>
    <property type="molecule type" value="Genomic_DNA"/>
</dbReference>
<dbReference type="SUPFAM" id="SSF55785">
    <property type="entry name" value="PYP-like sensor domain (PAS domain)"/>
    <property type="match status" value="1"/>
</dbReference>
<evidence type="ECO:0000313" key="25">
    <source>
        <dbReference type="Proteomes" id="UP000619743"/>
    </source>
</evidence>
<dbReference type="InterPro" id="IPR035965">
    <property type="entry name" value="PAS-like_dom_sf"/>
</dbReference>
<comment type="subcellular location">
    <subcellularLocation>
        <location evidence="2">Cell membrane</location>
        <topology evidence="2">Multi-pass membrane protein</topology>
    </subcellularLocation>
</comment>
<sequence>MLLKVFAAAIGICSLLATSVIDAVADDNVIAAPETVMDLEDVELDVQQIDKMSIELKYLDEVLTSSVLSYTFSGEDKWLARYQQYEPALEALLNKLLANPLDEHAQLIQSIETANRQLVAMENDTIEKVQRGQRQQAMGVLNSDEYRHFKALYMENLLAYISLIQERVAEQAKSEQLIEESEAIALTSAEQEWIANNVVNVAIDYWPPIIYVENGEVKGLAGTLLNQIIKHTGLQVNLVQGEWNELIDGFKSGDIDLITDIYYSEERTEYGTFSSPYFVNRELFFVRDDRGDLVTKGDLVNAKVAVPKGYITKDKLLAAMPGLTIVETLHIEESINFVLDGTVDALVESEIIIEDRLAERNVTSLRKINEDVIKPSLLHFFSTKRHPELHQIIQKGLDSISAEELVATNNQWIKSNRASKLTGSDDSFIEALNQNLIWLFAAVIITLLVIGVVINQLTLRMDEKELASRFASAKFKYIVLGGLAGFSLLLLVLAVGFVHSVKNKTVVTTEYNLNTLLNSTHSLLSSWVEYEVTSLKSIGRSAELIAMVEQLKALPRDKESLTGSPVQQQIRRFFADRESKGGSLGFFVISPDDWISLASRRDTNIGTVNFIRERKPELLDRVMNGQGVFIPPIRSDVLLEGENNSKGNPPTMFFAVPISKNGKVIAILTKRIRPSAGFSNVLSAGFIGKSGETYAIDKDGLLISNIRFAQDARNIGLIEPSEEPLLNVRITDPGVNLLNNETSTVPKEQWPLTLMAEKATRFIAGTDLDGYRDYRGVPVVGSWVWDSELSLGIAAEMDVDEAYGQYVTFQFTIYGMLSISLLLIFGSSLFTLGLGKRANLALTRSQVELESLIESRTTELRHTMRRTRAIIDNASDAIIVTNNEGVIEEFSPAAETIFGYSADEIIGQPLAKLMAEPFHLYPGLSHQVGEGKVSGVTKETSAIRKSGEQFSIEVAVGESQIDGELAFTGMIRDITRRKDAEAALKAAKHSAEEATKAKSDFLANMSHEIRTPMNAIIGMSYLVLQTQLSRKQEDYVSKIHNSANSLLGIINDILDFSKIEAGKLDLESIPFNLNETVSQIVEVVSIRSKQKGLELLIDFAADIPTQLVGDPLRLSQILINLANNAIKFTEQGEVIIAAELVAPADGSGESKTVSLRFSVKDSGIGMTLEQQAKLFQSFTQADASTTRNYGGTGLGLTICKSLVEMMGGEISVDSEAGVGSTFAFTAQFGLGEAAQEVSSFAHIDINHLRLLVVDDSPAALEILENLSSNLGIDTRVAANGRDALRLLEAADGEQLPFDLAIIDWKMPLMDGVELAQIIQSAAQLEHLPKIIMATAYDRDEMQQRSQHLDVAAYLMKPVTASSLHDCIMQAMGGAAPQAQRRGITLDKDLARGIVGAHVLLVEDNELNQQIAVELLEMSGLRVSVAENGQIGVDMVLANDYQAVLMDVQMPVLDGYGATKLIRQNQQYKSLPIIAMTANAMTTDIDKCLAAGMDDHLAKPIDPHEVIRTLAKWIQPDFTPDLDAVQNVKDVASEPHESEPVLPHLPGFNTGPALARCGGKVASYLRLLQRFTESQSNAVSDVQREVDDGDFNSAERIAHTLKGLAGNIGADDLMTSAQSLEHYLNQTIANGNDYDADQLDELMKATDVALQIACAAIATALDSVQQGDGRSSNQAVAITKDELLNKLKQLKAAIDDFDAESVDMLDELMTMAMDDSILSSLKKVEASLAQYDFDEAGEALGALLSSGDIA</sequence>
<dbReference type="InterPro" id="IPR001638">
    <property type="entry name" value="Solute-binding_3/MltF_N"/>
</dbReference>
<feature type="modified residue" description="4-aspartylphosphate" evidence="15">
    <location>
        <position position="1303"/>
    </location>
</feature>
<dbReference type="Pfam" id="PF00512">
    <property type="entry name" value="HisKA"/>
    <property type="match status" value="1"/>
</dbReference>
<keyword evidence="4" id="KW-1003">Cell membrane</keyword>
<protein>
    <recommendedName>
        <fullName evidence="3">histidine kinase</fullName>
        <ecNumber evidence="3">2.7.13.3</ecNumber>
    </recommendedName>
</protein>
<feature type="domain" description="PAS" evidence="21">
    <location>
        <begin position="863"/>
        <end position="917"/>
    </location>
</feature>
<keyword evidence="11 17" id="KW-1133">Transmembrane helix</keyword>
<evidence type="ECO:0000259" key="23">
    <source>
        <dbReference type="PROSITE" id="PS50894"/>
    </source>
</evidence>
<dbReference type="SMART" id="SM00448">
    <property type="entry name" value="REC"/>
    <property type="match status" value="2"/>
</dbReference>
<dbReference type="InterPro" id="IPR000014">
    <property type="entry name" value="PAS"/>
</dbReference>
<dbReference type="SUPFAM" id="SSF52172">
    <property type="entry name" value="CheY-like"/>
    <property type="match status" value="2"/>
</dbReference>
<dbReference type="Gene3D" id="3.40.190.10">
    <property type="entry name" value="Periplasmic binding protein-like II"/>
    <property type="match status" value="2"/>
</dbReference>
<dbReference type="CDD" id="cd00082">
    <property type="entry name" value="HisKA"/>
    <property type="match status" value="1"/>
</dbReference>
<evidence type="ECO:0000259" key="19">
    <source>
        <dbReference type="PROSITE" id="PS50109"/>
    </source>
</evidence>
<dbReference type="InterPro" id="IPR003661">
    <property type="entry name" value="HisK_dim/P_dom"/>
</dbReference>
<dbReference type="InterPro" id="IPR013767">
    <property type="entry name" value="PAS_fold"/>
</dbReference>
<dbReference type="InterPro" id="IPR008207">
    <property type="entry name" value="Sig_transdc_His_kin_Hpt_dom"/>
</dbReference>
<evidence type="ECO:0000259" key="20">
    <source>
        <dbReference type="PROSITE" id="PS50110"/>
    </source>
</evidence>
<evidence type="ECO:0000313" key="24">
    <source>
        <dbReference type="EMBL" id="GGA89572.1"/>
    </source>
</evidence>
<dbReference type="Pfam" id="PF02518">
    <property type="entry name" value="HATPase_c"/>
    <property type="match status" value="1"/>
</dbReference>
<dbReference type="GO" id="GO:0000155">
    <property type="term" value="F:phosphorelay sensor kinase activity"/>
    <property type="evidence" value="ECO:0007669"/>
    <property type="project" value="InterPro"/>
</dbReference>
<feature type="domain" description="Histidine kinase" evidence="19">
    <location>
        <begin position="1004"/>
        <end position="1230"/>
    </location>
</feature>
<dbReference type="InterPro" id="IPR036890">
    <property type="entry name" value="HATPase_C_sf"/>
</dbReference>
<dbReference type="Pfam" id="PF00072">
    <property type="entry name" value="Response_reg"/>
    <property type="match status" value="2"/>
</dbReference>
<dbReference type="EC" id="2.7.13.3" evidence="3"/>
<dbReference type="PANTHER" id="PTHR45339:SF1">
    <property type="entry name" value="HYBRID SIGNAL TRANSDUCTION HISTIDINE KINASE J"/>
    <property type="match status" value="1"/>
</dbReference>
<dbReference type="Gene3D" id="3.40.50.2300">
    <property type="match status" value="2"/>
</dbReference>
<evidence type="ECO:0000256" key="18">
    <source>
        <dbReference type="SAM" id="SignalP"/>
    </source>
</evidence>
<dbReference type="SUPFAM" id="SSF47384">
    <property type="entry name" value="Homodimeric domain of signal transducing histidine kinase"/>
    <property type="match status" value="1"/>
</dbReference>
<evidence type="ECO:0000256" key="11">
    <source>
        <dbReference type="ARBA" id="ARBA00022989"/>
    </source>
</evidence>
<dbReference type="SMART" id="SM00062">
    <property type="entry name" value="PBPb"/>
    <property type="match status" value="1"/>
</dbReference>
<accession>A0A8J2XPW6</accession>
<dbReference type="GO" id="GO:0005524">
    <property type="term" value="F:ATP binding"/>
    <property type="evidence" value="ECO:0007669"/>
    <property type="project" value="UniProtKB-KW"/>
</dbReference>
<dbReference type="InterPro" id="IPR000700">
    <property type="entry name" value="PAS-assoc_C"/>
</dbReference>
<feature type="domain" description="HPt" evidence="23">
    <location>
        <begin position="1559"/>
        <end position="1655"/>
    </location>
</feature>
<dbReference type="CDD" id="cd17546">
    <property type="entry name" value="REC_hyHK_CKI1_RcsC-like"/>
    <property type="match status" value="2"/>
</dbReference>
<feature type="chain" id="PRO_5035202941" description="histidine kinase" evidence="18">
    <location>
        <begin position="26"/>
        <end position="1749"/>
    </location>
</feature>
<dbReference type="PROSITE" id="PS50109">
    <property type="entry name" value="HIS_KIN"/>
    <property type="match status" value="1"/>
</dbReference>
<evidence type="ECO:0000256" key="3">
    <source>
        <dbReference type="ARBA" id="ARBA00012438"/>
    </source>
</evidence>
<keyword evidence="7 17" id="KW-0812">Transmembrane</keyword>
<dbReference type="SMART" id="SM00387">
    <property type="entry name" value="HATPase_c"/>
    <property type="match status" value="1"/>
</dbReference>
<dbReference type="InterPro" id="IPR011006">
    <property type="entry name" value="CheY-like_superfamily"/>
</dbReference>